<evidence type="ECO:0000313" key="8">
    <source>
        <dbReference type="Proteomes" id="UP000316621"/>
    </source>
</evidence>
<dbReference type="OrthoDB" id="1869477at2759"/>
<dbReference type="OMA" id="QCYLLIL"/>
<comment type="similarity">
    <text evidence="2">Belongs to the Cold-regulated 413 protein family.</text>
</comment>
<evidence type="ECO:0000256" key="3">
    <source>
        <dbReference type="ARBA" id="ARBA00022692"/>
    </source>
</evidence>
<dbReference type="EMBL" id="CM010715">
    <property type="protein sequence ID" value="RZC45316.1"/>
    <property type="molecule type" value="Genomic_DNA"/>
</dbReference>
<evidence type="ECO:0000313" key="7">
    <source>
        <dbReference type="EMBL" id="RZC45316.1"/>
    </source>
</evidence>
<dbReference type="Gramene" id="RZC45316">
    <property type="protein sequence ID" value="RZC45316"/>
    <property type="gene ID" value="C5167_038271"/>
</dbReference>
<dbReference type="AlphaFoldDB" id="A0A4Y7IB97"/>
<reference evidence="7 8" key="1">
    <citation type="journal article" date="2018" name="Science">
        <title>The opium poppy genome and morphinan production.</title>
        <authorList>
            <person name="Guo L."/>
            <person name="Winzer T."/>
            <person name="Yang X."/>
            <person name="Li Y."/>
            <person name="Ning Z."/>
            <person name="He Z."/>
            <person name="Teodor R."/>
            <person name="Lu Y."/>
            <person name="Bowser T.A."/>
            <person name="Graham I.A."/>
            <person name="Ye K."/>
        </authorList>
    </citation>
    <scope>NUCLEOTIDE SEQUENCE [LARGE SCALE GENOMIC DNA]</scope>
    <source>
        <strain evidence="8">cv. HN1</strain>
        <tissue evidence="7">Leaves</tissue>
    </source>
</reference>
<dbReference type="GO" id="GO:0016020">
    <property type="term" value="C:membrane"/>
    <property type="evidence" value="ECO:0007669"/>
    <property type="project" value="UniProtKB-SubCell"/>
</dbReference>
<organism evidence="7 8">
    <name type="scientific">Papaver somniferum</name>
    <name type="common">Opium poppy</name>
    <dbReference type="NCBI Taxonomy" id="3469"/>
    <lineage>
        <taxon>Eukaryota</taxon>
        <taxon>Viridiplantae</taxon>
        <taxon>Streptophyta</taxon>
        <taxon>Embryophyta</taxon>
        <taxon>Tracheophyta</taxon>
        <taxon>Spermatophyta</taxon>
        <taxon>Magnoliopsida</taxon>
        <taxon>Ranunculales</taxon>
        <taxon>Papaveraceae</taxon>
        <taxon>Papaveroideae</taxon>
        <taxon>Papaver</taxon>
    </lineage>
</organism>
<dbReference type="Pfam" id="PF05562">
    <property type="entry name" value="WCOR413"/>
    <property type="match status" value="1"/>
</dbReference>
<feature type="transmembrane region" description="Helical" evidence="6">
    <location>
        <begin position="40"/>
        <end position="63"/>
    </location>
</feature>
<comment type="subcellular location">
    <subcellularLocation>
        <location evidence="1">Membrane</location>
        <topology evidence="1">Multi-pass membrane protein</topology>
    </subcellularLocation>
</comment>
<feature type="transmembrane region" description="Helical" evidence="6">
    <location>
        <begin position="184"/>
        <end position="201"/>
    </location>
</feature>
<keyword evidence="3 6" id="KW-0812">Transmembrane</keyword>
<sequence>MVRTEYIAMKTDEKPTETLTSDLQDLKSAAKKFANDVIKLGGFGFGSSFFQWLACVAAIYLLILDRTNWKTEMLTQLLIPYIFFTLPSVVFDFVRGDPGKWVAFVAVVLRLFFPKHFPEWFEMPGALVLLLVVTPHLFAHTLRNSWGGVAICLAIACFLLQEHIQKSGGFRKSFTQSKGLSNSIGILLLMVYPVWALVRFLI</sequence>
<evidence type="ECO:0000256" key="1">
    <source>
        <dbReference type="ARBA" id="ARBA00004141"/>
    </source>
</evidence>
<dbReference type="InterPro" id="IPR008892">
    <property type="entry name" value="COR413"/>
</dbReference>
<dbReference type="Proteomes" id="UP000316621">
    <property type="component" value="Chromosome 1"/>
</dbReference>
<keyword evidence="5 6" id="KW-0472">Membrane</keyword>
<accession>A0A4Y7IB97</accession>
<dbReference type="PANTHER" id="PTHR33596:SF23">
    <property type="entry name" value="COLD-REGULATED 413 PLASMA MEMBRANE PROTEIN 2"/>
    <property type="match status" value="1"/>
</dbReference>
<dbReference type="PANTHER" id="PTHR33596">
    <property type="entry name" value="COLD-REGULATED 413 PLASMA MEMBRANE PROTEIN 2"/>
    <property type="match status" value="1"/>
</dbReference>
<evidence type="ECO:0000256" key="2">
    <source>
        <dbReference type="ARBA" id="ARBA00005852"/>
    </source>
</evidence>
<name>A0A4Y7IB97_PAPSO</name>
<evidence type="ECO:0000256" key="6">
    <source>
        <dbReference type="SAM" id="Phobius"/>
    </source>
</evidence>
<evidence type="ECO:0000256" key="4">
    <source>
        <dbReference type="ARBA" id="ARBA00022989"/>
    </source>
</evidence>
<feature type="transmembrane region" description="Helical" evidence="6">
    <location>
        <begin position="75"/>
        <end position="94"/>
    </location>
</feature>
<gene>
    <name evidence="7" type="ORF">C5167_038271</name>
</gene>
<feature type="transmembrane region" description="Helical" evidence="6">
    <location>
        <begin position="123"/>
        <end position="139"/>
    </location>
</feature>
<keyword evidence="8" id="KW-1185">Reference proteome</keyword>
<protein>
    <submittedName>
        <fullName evidence="7">Uncharacterized protein</fullName>
    </submittedName>
</protein>
<proteinExistence type="inferred from homology"/>
<keyword evidence="4 6" id="KW-1133">Transmembrane helix</keyword>
<evidence type="ECO:0000256" key="5">
    <source>
        <dbReference type="ARBA" id="ARBA00023136"/>
    </source>
</evidence>
<feature type="transmembrane region" description="Helical" evidence="6">
    <location>
        <begin position="146"/>
        <end position="164"/>
    </location>
</feature>